<evidence type="ECO:0000313" key="3">
    <source>
        <dbReference type="EMBL" id="CAE0507028.1"/>
    </source>
</evidence>
<feature type="coiled-coil region" evidence="1">
    <location>
        <begin position="380"/>
        <end position="428"/>
    </location>
</feature>
<feature type="compositionally biased region" description="Low complexity" evidence="2">
    <location>
        <begin position="294"/>
        <end position="304"/>
    </location>
</feature>
<feature type="compositionally biased region" description="Basic and acidic residues" evidence="2">
    <location>
        <begin position="477"/>
        <end position="515"/>
    </location>
</feature>
<dbReference type="AlphaFoldDB" id="A0A7S3RA20"/>
<feature type="region of interest" description="Disordered" evidence="2">
    <location>
        <begin position="429"/>
        <end position="531"/>
    </location>
</feature>
<evidence type="ECO:0000256" key="2">
    <source>
        <dbReference type="SAM" id="MobiDB-lite"/>
    </source>
</evidence>
<feature type="compositionally biased region" description="Gly residues" evidence="2">
    <location>
        <begin position="175"/>
        <end position="185"/>
    </location>
</feature>
<feature type="compositionally biased region" description="Basic and acidic residues" evidence="2">
    <location>
        <begin position="153"/>
        <end position="174"/>
    </location>
</feature>
<feature type="compositionally biased region" description="Basic and acidic residues" evidence="2">
    <location>
        <begin position="253"/>
        <end position="264"/>
    </location>
</feature>
<dbReference type="GO" id="GO:0003743">
    <property type="term" value="F:translation initiation factor activity"/>
    <property type="evidence" value="ECO:0007669"/>
    <property type="project" value="InterPro"/>
</dbReference>
<name>A0A7S3RA20_DUNTE</name>
<accession>A0A7S3RA20</accession>
<proteinExistence type="predicted"/>
<dbReference type="Pfam" id="PF06273">
    <property type="entry name" value="eIF-4B"/>
    <property type="match status" value="1"/>
</dbReference>
<gene>
    <name evidence="3" type="ORF">DTER00134_LOCUS22104</name>
</gene>
<feature type="region of interest" description="Disordered" evidence="2">
    <location>
        <begin position="1"/>
        <end position="362"/>
    </location>
</feature>
<dbReference type="PANTHER" id="PTHR32091:SF20">
    <property type="entry name" value="EUKARYOTIC TRANSLATION INITIATION FACTOR 4B1"/>
    <property type="match status" value="1"/>
</dbReference>
<evidence type="ECO:0000256" key="1">
    <source>
        <dbReference type="SAM" id="Coils"/>
    </source>
</evidence>
<feature type="compositionally biased region" description="Basic and acidic residues" evidence="2">
    <location>
        <begin position="429"/>
        <end position="442"/>
    </location>
</feature>
<keyword evidence="1" id="KW-0175">Coiled coil</keyword>
<organism evidence="3">
    <name type="scientific">Dunaliella tertiolecta</name>
    <name type="common">Green alga</name>
    <dbReference type="NCBI Taxonomy" id="3047"/>
    <lineage>
        <taxon>Eukaryota</taxon>
        <taxon>Viridiplantae</taxon>
        <taxon>Chlorophyta</taxon>
        <taxon>core chlorophytes</taxon>
        <taxon>Chlorophyceae</taxon>
        <taxon>CS clade</taxon>
        <taxon>Chlamydomonadales</taxon>
        <taxon>Dunaliellaceae</taxon>
        <taxon>Dunaliella</taxon>
    </lineage>
</organism>
<reference evidence="3" key="1">
    <citation type="submission" date="2021-01" db="EMBL/GenBank/DDBJ databases">
        <authorList>
            <person name="Corre E."/>
            <person name="Pelletier E."/>
            <person name="Niang G."/>
            <person name="Scheremetjew M."/>
            <person name="Finn R."/>
            <person name="Kale V."/>
            <person name="Holt S."/>
            <person name="Cochrane G."/>
            <person name="Meng A."/>
            <person name="Brown T."/>
            <person name="Cohen L."/>
        </authorList>
    </citation>
    <scope>NUCLEOTIDE SEQUENCE</scope>
    <source>
        <strain evidence="3">CCMP1320</strain>
    </source>
</reference>
<dbReference type="EMBL" id="HBIP01036384">
    <property type="protein sequence ID" value="CAE0507028.1"/>
    <property type="molecule type" value="Transcribed_RNA"/>
</dbReference>
<dbReference type="PANTHER" id="PTHR32091">
    <property type="entry name" value="EUKARYOTIC TRANSLATION INITIATION FACTOR 4B"/>
    <property type="match status" value="1"/>
</dbReference>
<feature type="compositionally biased region" description="Basic and acidic residues" evidence="2">
    <location>
        <begin position="274"/>
        <end position="283"/>
    </location>
</feature>
<sequence>MAWGLGAAAAANAKKESWADDVEGLTPGKVEAAPPPTDDAAFPSLGEAVKQAPQGGKKKSRGQKMDMRTFMQQAPGPAPVAGRFVAPGRAPMSEKEILLSLPTGSRGRVEGEEEAGPPGGMGGAFRDYGGDRGERRGRRGGGEDGADEFIPSRADEVRDWGSTRKFQPSDDGPRGRGFGGGFGGRGDSRDGRPVSLADEAADWGGNKKFEPSTGLGGGFKDREGPRRGPMFEPSSKADEEEQWSRKGPLPVPETREKSRGRERSGFGFSGDPTRNPDAEDRWGRRAPSADANGSTSPSTSAAPTERPRLKLAPRTAPIEERPQGPGTESQLQPKKEKSNPFGAAKPREDVLKEKGVEADPLKEVLKLEHGEVIRDETPEEKELQKEIQQLQTELESFKVAGEEESDGAVAAQKELDSKETALLRLKVELDDKQRYARKKESEAAAAAPPTGKAGEDAWRNRSAPQEESGPGKGAASSRDDKWGRREPSAEAGQREGGRERGFSREREGGRSREPRSSAAPGQGPAKGSGKW</sequence>
<dbReference type="GO" id="GO:0003729">
    <property type="term" value="F:mRNA binding"/>
    <property type="evidence" value="ECO:0007669"/>
    <property type="project" value="TreeGrafter"/>
</dbReference>
<dbReference type="InterPro" id="IPR010433">
    <property type="entry name" value="EIF-4B_pln"/>
</dbReference>
<protein>
    <submittedName>
        <fullName evidence="3">Uncharacterized protein</fullName>
    </submittedName>
</protein>
<feature type="compositionally biased region" description="Basic and acidic residues" evidence="2">
    <location>
        <begin position="345"/>
        <end position="362"/>
    </location>
</feature>